<evidence type="ECO:0000256" key="1">
    <source>
        <dbReference type="ARBA" id="ARBA00022512"/>
    </source>
</evidence>
<feature type="compositionally biased region" description="Acidic residues" evidence="5">
    <location>
        <begin position="505"/>
        <end position="516"/>
    </location>
</feature>
<feature type="domain" description="Gram-positive cocci surface proteins LPxTG" evidence="7">
    <location>
        <begin position="517"/>
        <end position="552"/>
    </location>
</feature>
<keyword evidence="1" id="KW-0134">Cell wall</keyword>
<keyword evidence="9" id="KW-1185">Reference proteome</keyword>
<name>A0A2W2BG08_9ACTN</name>
<dbReference type="Proteomes" id="UP000248764">
    <property type="component" value="Unassembled WGS sequence"/>
</dbReference>
<feature type="region of interest" description="Disordered" evidence="5">
    <location>
        <begin position="118"/>
        <end position="139"/>
    </location>
</feature>
<dbReference type="GO" id="GO:0005975">
    <property type="term" value="P:carbohydrate metabolic process"/>
    <property type="evidence" value="ECO:0007669"/>
    <property type="project" value="UniProtKB-ARBA"/>
</dbReference>
<feature type="non-terminal residue" evidence="8">
    <location>
        <position position="1"/>
    </location>
</feature>
<evidence type="ECO:0000256" key="6">
    <source>
        <dbReference type="SAM" id="Phobius"/>
    </source>
</evidence>
<feature type="region of interest" description="Disordered" evidence="5">
    <location>
        <begin position="493"/>
        <end position="521"/>
    </location>
</feature>
<evidence type="ECO:0000256" key="2">
    <source>
        <dbReference type="ARBA" id="ARBA00022525"/>
    </source>
</evidence>
<dbReference type="SUPFAM" id="SSF55486">
    <property type="entry name" value="Metalloproteases ('zincins'), catalytic domain"/>
    <property type="match status" value="1"/>
</dbReference>
<comment type="caution">
    <text evidence="8">The sequence shown here is derived from an EMBL/GenBank/DDBJ whole genome shotgun (WGS) entry which is preliminary data.</text>
</comment>
<keyword evidence="6" id="KW-1133">Transmembrane helix</keyword>
<evidence type="ECO:0000259" key="7">
    <source>
        <dbReference type="PROSITE" id="PS50847"/>
    </source>
</evidence>
<protein>
    <recommendedName>
        <fullName evidence="7">Gram-positive cocci surface proteins LPxTG domain-containing protein</fullName>
    </recommendedName>
</protein>
<dbReference type="InterPro" id="IPR019931">
    <property type="entry name" value="LPXTG_anchor"/>
</dbReference>
<keyword evidence="6" id="KW-0812">Transmembrane</keyword>
<proteinExistence type="predicted"/>
<dbReference type="Pfam" id="PF19077">
    <property type="entry name" value="Big_13"/>
    <property type="match status" value="1"/>
</dbReference>
<evidence type="ECO:0000256" key="5">
    <source>
        <dbReference type="SAM" id="MobiDB-lite"/>
    </source>
</evidence>
<accession>A0A2W2BG08</accession>
<dbReference type="NCBIfam" id="TIGR01167">
    <property type="entry name" value="LPXTG_anchor"/>
    <property type="match status" value="1"/>
</dbReference>
<keyword evidence="4" id="KW-0572">Peptidoglycan-anchor</keyword>
<dbReference type="RefSeq" id="WP_158564403.1">
    <property type="nucleotide sequence ID" value="NZ_POTW01000168.1"/>
</dbReference>
<reference evidence="8 9" key="1">
    <citation type="submission" date="2018-01" db="EMBL/GenBank/DDBJ databases">
        <title>Draft genome sequence of Jiangella sp. GTF31.</title>
        <authorList>
            <person name="Sahin N."/>
            <person name="Ay H."/>
            <person name="Saygin H."/>
        </authorList>
    </citation>
    <scope>NUCLEOTIDE SEQUENCE [LARGE SCALE GENOMIC DNA]</scope>
    <source>
        <strain evidence="8 9">GTF31</strain>
    </source>
</reference>
<dbReference type="AlphaFoldDB" id="A0A2W2BG08"/>
<dbReference type="InterPro" id="IPR044016">
    <property type="entry name" value="Big_13"/>
</dbReference>
<keyword evidence="3" id="KW-0732">Signal</keyword>
<dbReference type="Gene3D" id="2.60.120.380">
    <property type="match status" value="1"/>
</dbReference>
<evidence type="ECO:0000256" key="3">
    <source>
        <dbReference type="ARBA" id="ARBA00022729"/>
    </source>
</evidence>
<evidence type="ECO:0000256" key="4">
    <source>
        <dbReference type="ARBA" id="ARBA00023088"/>
    </source>
</evidence>
<organism evidence="8 9">
    <name type="scientific">Jiangella anatolica</name>
    <dbReference type="NCBI Taxonomy" id="2670374"/>
    <lineage>
        <taxon>Bacteria</taxon>
        <taxon>Bacillati</taxon>
        <taxon>Actinomycetota</taxon>
        <taxon>Actinomycetes</taxon>
        <taxon>Jiangellales</taxon>
        <taxon>Jiangellaceae</taxon>
        <taxon>Jiangella</taxon>
    </lineage>
</organism>
<keyword evidence="2" id="KW-0964">Secreted</keyword>
<evidence type="ECO:0000313" key="8">
    <source>
        <dbReference type="EMBL" id="PZF79178.1"/>
    </source>
</evidence>
<keyword evidence="6" id="KW-0472">Membrane</keyword>
<dbReference type="InterPro" id="IPR013783">
    <property type="entry name" value="Ig-like_fold"/>
</dbReference>
<evidence type="ECO:0000313" key="9">
    <source>
        <dbReference type="Proteomes" id="UP000248764"/>
    </source>
</evidence>
<dbReference type="Gene3D" id="2.60.40.10">
    <property type="entry name" value="Immunoglobulins"/>
    <property type="match status" value="2"/>
</dbReference>
<gene>
    <name evidence="8" type="ORF">C1I92_32475</name>
</gene>
<dbReference type="EMBL" id="POTW01000168">
    <property type="protein sequence ID" value="PZF79178.1"/>
    <property type="molecule type" value="Genomic_DNA"/>
</dbReference>
<sequence length="552" mass="55760">AFLSPALIFAPTARGGNAPDVGNVVSHEVGHTLNLNHDGIGTDEYYGDTPAEPASLWGPIMGAPWSTPLSQWSPGDYTGATNAGQDDLAEITAGTTLRTFAVFDGDVLWTDVFCTDAADPDDPEPGDRAFKPAGPEADPCAEVGAELTLSFHYGGRAAYSADDHGDVLDEGTALDNSAGEFTAAGVIGRSGERDVFTLVTDGGPVSIAAEPATVGGNLDVRLELIDAAGERIAEANPEAVTDVVSPATDRTASGLDARIETELATGRYYVRVSGAGQGDPAANTPANGSGYTEYGSLGAYTLTGTAAAFAAAPVTIISPLDGEEVQPSPVEITGSAEPGSTVTLTLGDEAVGYGTTDDEGTWSIVLTTDLPYGKSAITARQTVGAVEVPETATVTLVVPVGPPDIVRPVDGDTATTARPTFSGEALPGAAVELNITCGEDTWSGAATADGEGAWSFAPEQDLPNGVCSVTAVQSVNGATSAQTAAVSFTVDVATGDEGGDHGDDHGEDPEDDEGGDLPDTGTSANSWLLLAGVLLLGLGGALYARTRQGAAG</sequence>
<dbReference type="Pfam" id="PF00746">
    <property type="entry name" value="Gram_pos_anchor"/>
    <property type="match status" value="1"/>
</dbReference>
<dbReference type="PROSITE" id="PS50847">
    <property type="entry name" value="GRAM_POS_ANCHORING"/>
    <property type="match status" value="1"/>
</dbReference>
<feature type="transmembrane region" description="Helical" evidence="6">
    <location>
        <begin position="527"/>
        <end position="544"/>
    </location>
</feature>